<dbReference type="AlphaFoldDB" id="A0A2V1ZTS1"/>
<evidence type="ECO:0000313" key="4">
    <source>
        <dbReference type="Proteomes" id="UP000245655"/>
    </source>
</evidence>
<reference evidence="3 4" key="1">
    <citation type="submission" date="2018-05" db="EMBL/GenBank/DDBJ databases">
        <title>Genomic Encyclopedia of Type Strains, Phase IV (KMG-IV): sequencing the most valuable type-strain genomes for metagenomic binning, comparative biology and taxonomic classification.</title>
        <authorList>
            <person name="Goeker M."/>
        </authorList>
    </citation>
    <scope>NUCLEOTIDE SEQUENCE [LARGE SCALE GENOMIC DNA]</scope>
    <source>
        <strain evidence="3 4">DSM 7229</strain>
    </source>
</reference>
<keyword evidence="1" id="KW-0175">Coiled coil</keyword>
<evidence type="ECO:0000256" key="1">
    <source>
        <dbReference type="SAM" id="Coils"/>
    </source>
</evidence>
<sequence>MAGLAFELNPLYAVIIYLSTNIEITMIFPYKSPQFENLKRKFENQIHKHSEYLDLSTETNDLVKAVLSILDSKNKKNLSILDSIDLKYHNWEKIGVALNDNALAEDNKNLYDFSKQEKPRASLVRKVIESIYIVLLADIYEASLITTFETHRSFFEQAVTSLQSYSYTLTYDSLNKLCYLWYIIPQEVFSRHLNRRLDSSVIQTINNLHEHQDLIEEENRKNILLKQDIREIQETLNNQKSEYNFVGLSNGFRTLRKQKKKELNSQGYIYYGLMAVIVLLIVSKSIWSAYYLSANSFENPIFVIVTISTVLFLFILLYFFKISLVNVRSIKSQILQIDLRLTLCQFIHNYDSDTKGLREGMKESFERFESVIFAPIVATEDQMPATFDGLEQLTGLLSSFNKGSK</sequence>
<name>A0A2V1ZTS1_PSYIM</name>
<evidence type="ECO:0000256" key="2">
    <source>
        <dbReference type="SAM" id="Phobius"/>
    </source>
</evidence>
<keyword evidence="2" id="KW-1133">Transmembrane helix</keyword>
<keyword evidence="2" id="KW-0472">Membrane</keyword>
<proteinExistence type="predicted"/>
<keyword evidence="4" id="KW-1185">Reference proteome</keyword>
<feature type="transmembrane region" description="Helical" evidence="2">
    <location>
        <begin position="268"/>
        <end position="289"/>
    </location>
</feature>
<accession>A0A2V1ZTS1</accession>
<gene>
    <name evidence="3" type="ORF">C8D84_10881</name>
</gene>
<feature type="coiled-coil region" evidence="1">
    <location>
        <begin position="208"/>
        <end position="242"/>
    </location>
</feature>
<dbReference type="RefSeq" id="WP_109591375.1">
    <property type="nucleotide sequence ID" value="NZ_CAJGZY010000008.1"/>
</dbReference>
<dbReference type="Proteomes" id="UP000245655">
    <property type="component" value="Unassembled WGS sequence"/>
</dbReference>
<feature type="transmembrane region" description="Helical" evidence="2">
    <location>
        <begin position="301"/>
        <end position="320"/>
    </location>
</feature>
<dbReference type="GeneID" id="60255383"/>
<evidence type="ECO:0000313" key="3">
    <source>
        <dbReference type="EMBL" id="PWK11440.1"/>
    </source>
</evidence>
<organism evidence="3 4">
    <name type="scientific">Psychrobacter immobilis</name>
    <dbReference type="NCBI Taxonomy" id="498"/>
    <lineage>
        <taxon>Bacteria</taxon>
        <taxon>Pseudomonadati</taxon>
        <taxon>Pseudomonadota</taxon>
        <taxon>Gammaproteobacteria</taxon>
        <taxon>Moraxellales</taxon>
        <taxon>Moraxellaceae</taxon>
        <taxon>Psychrobacter</taxon>
    </lineage>
</organism>
<protein>
    <submittedName>
        <fullName evidence="3">Uncharacterized protein</fullName>
    </submittedName>
</protein>
<comment type="caution">
    <text evidence="3">The sequence shown here is derived from an EMBL/GenBank/DDBJ whole genome shotgun (WGS) entry which is preliminary data.</text>
</comment>
<feature type="transmembrane region" description="Helical" evidence="2">
    <location>
        <begin position="12"/>
        <end position="30"/>
    </location>
</feature>
<keyword evidence="2" id="KW-0812">Transmembrane</keyword>
<dbReference type="EMBL" id="QGGM01000008">
    <property type="protein sequence ID" value="PWK11440.1"/>
    <property type="molecule type" value="Genomic_DNA"/>
</dbReference>